<evidence type="ECO:0000256" key="2">
    <source>
        <dbReference type="PIRNR" id="PIRNR009303"/>
    </source>
</evidence>
<evidence type="ECO:0000313" key="4">
    <source>
        <dbReference type="EMBL" id="KAF2167708.1"/>
    </source>
</evidence>
<dbReference type="SUPFAM" id="SSF55979">
    <property type="entry name" value="DNA clamp"/>
    <property type="match status" value="1"/>
</dbReference>
<dbReference type="GO" id="GO:0031573">
    <property type="term" value="P:mitotic intra-S DNA damage checkpoint signaling"/>
    <property type="evidence" value="ECO:0007669"/>
    <property type="project" value="TreeGrafter"/>
</dbReference>
<dbReference type="Pfam" id="PF04139">
    <property type="entry name" value="Rad9"/>
    <property type="match status" value="1"/>
</dbReference>
<dbReference type="PANTHER" id="PTHR15237">
    <property type="entry name" value="DNA REPAIR PROTEIN RAD9"/>
    <property type="match status" value="1"/>
</dbReference>
<protein>
    <recommendedName>
        <fullName evidence="2">DNA repair protein rad9</fullName>
    </recommendedName>
</protein>
<keyword evidence="2" id="KW-0227">DNA damage</keyword>
<gene>
    <name evidence="4" type="ORF">M409DRAFT_65832</name>
</gene>
<dbReference type="GO" id="GO:0030896">
    <property type="term" value="C:checkpoint clamp complex"/>
    <property type="evidence" value="ECO:0007669"/>
    <property type="project" value="UniProtKB-UniRule"/>
</dbReference>
<evidence type="ECO:0000256" key="3">
    <source>
        <dbReference type="SAM" id="MobiDB-lite"/>
    </source>
</evidence>
<dbReference type="AlphaFoldDB" id="A0A6A6CNA5"/>
<comment type="similarity">
    <text evidence="1 2">Belongs to the rad9 family.</text>
</comment>
<dbReference type="EMBL" id="ML993592">
    <property type="protein sequence ID" value="KAF2167708.1"/>
    <property type="molecule type" value="Genomic_DNA"/>
</dbReference>
<evidence type="ECO:0000313" key="5">
    <source>
        <dbReference type="Proteomes" id="UP000799537"/>
    </source>
</evidence>
<dbReference type="GeneID" id="54569957"/>
<dbReference type="GO" id="GO:0000076">
    <property type="term" value="P:DNA replication checkpoint signaling"/>
    <property type="evidence" value="ECO:0007669"/>
    <property type="project" value="TreeGrafter"/>
</dbReference>
<dbReference type="RefSeq" id="XP_033668597.1">
    <property type="nucleotide sequence ID" value="XM_033816685.1"/>
</dbReference>
<reference evidence="4" key="1">
    <citation type="journal article" date="2020" name="Stud. Mycol.">
        <title>101 Dothideomycetes genomes: a test case for predicting lifestyles and emergence of pathogens.</title>
        <authorList>
            <person name="Haridas S."/>
            <person name="Albert R."/>
            <person name="Binder M."/>
            <person name="Bloem J."/>
            <person name="Labutti K."/>
            <person name="Salamov A."/>
            <person name="Andreopoulos B."/>
            <person name="Baker S."/>
            <person name="Barry K."/>
            <person name="Bills G."/>
            <person name="Bluhm B."/>
            <person name="Cannon C."/>
            <person name="Castanera R."/>
            <person name="Culley D."/>
            <person name="Daum C."/>
            <person name="Ezra D."/>
            <person name="Gonzalez J."/>
            <person name="Henrissat B."/>
            <person name="Kuo A."/>
            <person name="Liang C."/>
            <person name="Lipzen A."/>
            <person name="Lutzoni F."/>
            <person name="Magnuson J."/>
            <person name="Mondo S."/>
            <person name="Nolan M."/>
            <person name="Ohm R."/>
            <person name="Pangilinan J."/>
            <person name="Park H.-J."/>
            <person name="Ramirez L."/>
            <person name="Alfaro M."/>
            <person name="Sun H."/>
            <person name="Tritt A."/>
            <person name="Yoshinaga Y."/>
            <person name="Zwiers L.-H."/>
            <person name="Turgeon B."/>
            <person name="Goodwin S."/>
            <person name="Spatafora J."/>
            <person name="Crous P."/>
            <person name="Grigoriev I."/>
        </authorList>
    </citation>
    <scope>NUCLEOTIDE SEQUENCE</scope>
    <source>
        <strain evidence="4">ATCC 36951</strain>
    </source>
</reference>
<dbReference type="InterPro" id="IPR046938">
    <property type="entry name" value="DNA_clamp_sf"/>
</dbReference>
<name>A0A6A6CNA5_ZASCE</name>
<dbReference type="PANTHER" id="PTHR15237:SF0">
    <property type="entry name" value="CELL CYCLE CHECKPOINT CONTROL PROTEIN"/>
    <property type="match status" value="1"/>
</dbReference>
<sequence length="444" mass="49817">MAVLSFSLTPEATGRVYELLICLAKFGETVSLEARSEKLTLTALNLSRTAYASFSLDARQFFISYDFNANNAASAGDRFTCQLYNKALQSVFKGRTNERGRETAVEQCDVSIQDQPDKTACRLIVKMLSKHGMTKTYRLTYESVEVMHALFDKTAATQGWRVSSRVLREYIEYFGPKTEQLDLVAQDGKAVFTSFTQKIQDGKEVLKQPLETAISIHTEDFEDFHMQEGMHIVISVKDFRAIVTHAETLKNPITASFSYPTRPLQFSYQNFGIHSEFTLMTTGDHRGTSSTPNPKFVSTRSISRQPSVVSLQGNSRAASEMPPPARPSAGKPFSSQSQRPSLREQVRPTSAAQDDDDPDPDSLFLPKNGGDDDQTWDPPNYEQEEEDEMLGWDASNENLGSFRPTIRDVNKARPPPRNVRDTVSSQDEGLEPTQRLSQLRGMFD</sequence>
<dbReference type="InterPro" id="IPR026584">
    <property type="entry name" value="Rad9"/>
</dbReference>
<organism evidence="4 5">
    <name type="scientific">Zasmidium cellare ATCC 36951</name>
    <dbReference type="NCBI Taxonomy" id="1080233"/>
    <lineage>
        <taxon>Eukaryota</taxon>
        <taxon>Fungi</taxon>
        <taxon>Dikarya</taxon>
        <taxon>Ascomycota</taxon>
        <taxon>Pezizomycotina</taxon>
        <taxon>Dothideomycetes</taxon>
        <taxon>Dothideomycetidae</taxon>
        <taxon>Mycosphaerellales</taxon>
        <taxon>Mycosphaerellaceae</taxon>
        <taxon>Zasmidium</taxon>
    </lineage>
</organism>
<dbReference type="GO" id="GO:0006281">
    <property type="term" value="P:DNA repair"/>
    <property type="evidence" value="ECO:0007669"/>
    <property type="project" value="UniProtKB-UniRule"/>
</dbReference>
<dbReference type="Proteomes" id="UP000799537">
    <property type="component" value="Unassembled WGS sequence"/>
</dbReference>
<dbReference type="InterPro" id="IPR007268">
    <property type="entry name" value="Rad9/Ddc1"/>
</dbReference>
<comment type="function">
    <text evidence="2">Acts in DNA repair and mutagenesis. Involved in promoting resistance to ionizing radiation and UV light, as well as regulating cell cycle progression after irradiation.</text>
</comment>
<feature type="region of interest" description="Disordered" evidence="3">
    <location>
        <begin position="282"/>
        <end position="444"/>
    </location>
</feature>
<dbReference type="GO" id="GO:0071479">
    <property type="term" value="P:cellular response to ionizing radiation"/>
    <property type="evidence" value="ECO:0007669"/>
    <property type="project" value="TreeGrafter"/>
</dbReference>
<dbReference type="OrthoDB" id="60092at2759"/>
<dbReference type="PIRSF" id="PIRSF009303">
    <property type="entry name" value="Cell_cycle_RAD9"/>
    <property type="match status" value="1"/>
</dbReference>
<proteinExistence type="inferred from homology"/>
<accession>A0A6A6CNA5</accession>
<feature type="compositionally biased region" description="Polar residues" evidence="3">
    <location>
        <begin position="288"/>
        <end position="317"/>
    </location>
</feature>
<dbReference type="Gene3D" id="3.70.10.10">
    <property type="match status" value="1"/>
</dbReference>
<keyword evidence="5" id="KW-1185">Reference proteome</keyword>
<evidence type="ECO:0000256" key="1">
    <source>
        <dbReference type="ARBA" id="ARBA00008494"/>
    </source>
</evidence>